<proteinExistence type="inferred from homology"/>
<evidence type="ECO:0000256" key="1">
    <source>
        <dbReference type="ARBA" id="ARBA00006547"/>
    </source>
</evidence>
<evidence type="ECO:0000313" key="2">
    <source>
        <dbReference type="EMBL" id="KUG25143.1"/>
    </source>
</evidence>
<dbReference type="Gene3D" id="3.30.2140.20">
    <property type="match status" value="1"/>
</dbReference>
<comment type="caution">
    <text evidence="2">The sequence shown here is derived from an EMBL/GenBank/DDBJ whole genome shotgun (WGS) entry which is preliminary data.</text>
</comment>
<sequence>MLFMEEYKLKKYLSRIKYNKNIRANLDTIIELQKCHLLNIPFENLDIHNGTPIIIDVEKFYTKIVENKRGGFCYELNGLFNELLNVTGFKTFIVSARVFDTEVKYGDEFDHLAIIVSIDNEQWLADVGFGEFAFSPLKIIMGIEQKDERGIFRINKFDEEYLVVQKQIPGGWKNEYLFSLIPRNISEFSDKCYYHQTSPASSFTQKKLCSIPTQNGRITLTDKSLKITNNESIEEKEIKNEEQFYQLLKEYFSIEF</sequence>
<dbReference type="AlphaFoldDB" id="A0A0W8FW55"/>
<dbReference type="InterPro" id="IPR001447">
    <property type="entry name" value="Arylamine_N-AcTrfase"/>
</dbReference>
<dbReference type="InterPro" id="IPR053710">
    <property type="entry name" value="Arylamine_NAT_domain_sf"/>
</dbReference>
<comment type="similarity">
    <text evidence="1">Belongs to the arylamine N-acetyltransferase family.</text>
</comment>
<reference evidence="2" key="1">
    <citation type="journal article" date="2015" name="Proc. Natl. Acad. Sci. U.S.A.">
        <title>Networks of energetic and metabolic interactions define dynamics in microbial communities.</title>
        <authorList>
            <person name="Embree M."/>
            <person name="Liu J.K."/>
            <person name="Al-Bassam M.M."/>
            <person name="Zengler K."/>
        </authorList>
    </citation>
    <scope>NUCLEOTIDE SEQUENCE</scope>
</reference>
<protein>
    <submittedName>
        <fullName evidence="2">N-acetyltransferase family protein</fullName>
    </submittedName>
</protein>
<dbReference type="PANTHER" id="PTHR11786:SF0">
    <property type="entry name" value="ARYLAMINE N-ACETYLTRANSFERASE 4-RELATED"/>
    <property type="match status" value="1"/>
</dbReference>
<name>A0A0W8FW55_9ZZZZ</name>
<dbReference type="Pfam" id="PF00797">
    <property type="entry name" value="Acetyltransf_2"/>
    <property type="match status" value="1"/>
</dbReference>
<organism evidence="2">
    <name type="scientific">hydrocarbon metagenome</name>
    <dbReference type="NCBI Taxonomy" id="938273"/>
    <lineage>
        <taxon>unclassified sequences</taxon>
        <taxon>metagenomes</taxon>
        <taxon>ecological metagenomes</taxon>
    </lineage>
</organism>
<dbReference type="PANTHER" id="PTHR11786">
    <property type="entry name" value="N-HYDROXYARYLAMINE O-ACETYLTRANSFERASE"/>
    <property type="match status" value="1"/>
</dbReference>
<dbReference type="EMBL" id="LNQE01000759">
    <property type="protein sequence ID" value="KUG25143.1"/>
    <property type="molecule type" value="Genomic_DNA"/>
</dbReference>
<dbReference type="InterPro" id="IPR038765">
    <property type="entry name" value="Papain-like_cys_pep_sf"/>
</dbReference>
<dbReference type="GO" id="GO:0016407">
    <property type="term" value="F:acetyltransferase activity"/>
    <property type="evidence" value="ECO:0007669"/>
    <property type="project" value="InterPro"/>
</dbReference>
<dbReference type="SUPFAM" id="SSF54001">
    <property type="entry name" value="Cysteine proteinases"/>
    <property type="match status" value="1"/>
</dbReference>
<gene>
    <name evidence="2" type="ORF">ASZ90_005037</name>
</gene>
<keyword evidence="2" id="KW-0808">Transferase</keyword>
<dbReference type="PRINTS" id="PR01543">
    <property type="entry name" value="ANATRNSFRASE"/>
</dbReference>
<accession>A0A0W8FW55</accession>